<evidence type="ECO:0000313" key="3">
    <source>
        <dbReference type="Proteomes" id="UP001428341"/>
    </source>
</evidence>
<organism evidence="2 3">
    <name type="scientific">Citrus x changshan-huyou</name>
    <dbReference type="NCBI Taxonomy" id="2935761"/>
    <lineage>
        <taxon>Eukaryota</taxon>
        <taxon>Viridiplantae</taxon>
        <taxon>Streptophyta</taxon>
        <taxon>Embryophyta</taxon>
        <taxon>Tracheophyta</taxon>
        <taxon>Spermatophyta</taxon>
        <taxon>Magnoliopsida</taxon>
        <taxon>eudicotyledons</taxon>
        <taxon>Gunneridae</taxon>
        <taxon>Pentapetalae</taxon>
        <taxon>rosids</taxon>
        <taxon>malvids</taxon>
        <taxon>Sapindales</taxon>
        <taxon>Rutaceae</taxon>
        <taxon>Aurantioideae</taxon>
        <taxon>Citrus</taxon>
    </lineage>
</organism>
<dbReference type="Proteomes" id="UP001428341">
    <property type="component" value="Unassembled WGS sequence"/>
</dbReference>
<name>A0AAP0MJ21_9ROSI</name>
<reference evidence="2 3" key="1">
    <citation type="submission" date="2024-05" db="EMBL/GenBank/DDBJ databases">
        <title>Haplotype-resolved chromosome-level genome assembly of Huyou (Citrus changshanensis).</title>
        <authorList>
            <person name="Miao C."/>
            <person name="Chen W."/>
            <person name="Wu Y."/>
            <person name="Wang L."/>
            <person name="Zhao S."/>
            <person name="Grierson D."/>
            <person name="Xu C."/>
            <person name="Chen K."/>
        </authorList>
    </citation>
    <scope>NUCLEOTIDE SEQUENCE [LARGE SCALE GENOMIC DNA]</scope>
    <source>
        <strain evidence="2">01-14</strain>
        <tissue evidence="2">Leaf</tissue>
    </source>
</reference>
<accession>A0AAP0MJ21</accession>
<proteinExistence type="predicted"/>
<evidence type="ECO:0000256" key="1">
    <source>
        <dbReference type="SAM" id="MobiDB-lite"/>
    </source>
</evidence>
<comment type="caution">
    <text evidence="2">The sequence shown here is derived from an EMBL/GenBank/DDBJ whole genome shotgun (WGS) entry which is preliminary data.</text>
</comment>
<protein>
    <submittedName>
        <fullName evidence="2">Uncharacterized protein</fullName>
    </submittedName>
</protein>
<dbReference type="AlphaFoldDB" id="A0AAP0MJ21"/>
<dbReference type="EMBL" id="JBCGBO010000004">
    <property type="protein sequence ID" value="KAK9210443.1"/>
    <property type="molecule type" value="Genomic_DNA"/>
</dbReference>
<evidence type="ECO:0000313" key="2">
    <source>
        <dbReference type="EMBL" id="KAK9210443.1"/>
    </source>
</evidence>
<feature type="compositionally biased region" description="Acidic residues" evidence="1">
    <location>
        <begin position="132"/>
        <end position="153"/>
    </location>
</feature>
<feature type="region of interest" description="Disordered" evidence="1">
    <location>
        <begin position="95"/>
        <end position="162"/>
    </location>
</feature>
<sequence length="162" mass="17626">MSGLDLEQKSSRTSALNCNKSFKVVHTTGSVELLKKKKELVEQNGNESSPIDFHVRNDGSWPSDSAKELHEVLSMVMLLEALKLKMYMNPLQADHATKRNDSTGKLNANDDGGANYGDVGDTNSYDNGGANLEDDGDANLDGDGYADSEEDADTNSNDFDYI</sequence>
<keyword evidence="3" id="KW-1185">Reference proteome</keyword>
<gene>
    <name evidence="2" type="ORF">WN944_002813</name>
</gene>